<sequence>MITGLEIPIITALSGKLAAAIQANRTSVLVEETKSILNDEKLTNLLCLLYKLDPKLAKRNDKRYRKARAICDNLDLLTGSRYILIRHISARSANALALQYSDRVTADTTDAKIKQSREKAHMREQMEHGDGNKHISHAPHSVQHRHAAAANTAPRYIVQTPSMAAFAYPQDTPDNSPIESSLEGAEPILPDGFKHGTLAYYYQPPHTMASISAFTKDENSSTSQTDSEEDDLVPVIEIRDQPKSSRRRSAQRFPRSHVRRRSTDSEEIVENIRSGLQDIAETAHYIVNFRASTESNDDVSSTSGTGYMSFDDTDTEGGSIFDSGLDDF</sequence>
<protein>
    <submittedName>
        <fullName evidence="1">Uncharacterized protein</fullName>
    </submittedName>
</protein>
<name>A0ACC1TQ17_9AGAR</name>
<reference evidence="1" key="1">
    <citation type="submission" date="2022-09" db="EMBL/GenBank/DDBJ databases">
        <title>A Global Phylogenomic Analysis of the Shiitake Genus Lentinula.</title>
        <authorList>
            <consortium name="DOE Joint Genome Institute"/>
            <person name="Sierra-Patev S."/>
            <person name="Min B."/>
            <person name="Naranjo-Ortiz M."/>
            <person name="Looney B."/>
            <person name="Konkel Z."/>
            <person name="Slot J.C."/>
            <person name="Sakamoto Y."/>
            <person name="Steenwyk J.L."/>
            <person name="Rokas A."/>
            <person name="Carro J."/>
            <person name="Camarero S."/>
            <person name="Ferreira P."/>
            <person name="Molpeceres G."/>
            <person name="Ruiz-Duenas F.J."/>
            <person name="Serrano A."/>
            <person name="Henrissat B."/>
            <person name="Drula E."/>
            <person name="Hughes K.W."/>
            <person name="Mata J.L."/>
            <person name="Ishikawa N.K."/>
            <person name="Vargas-Isla R."/>
            <person name="Ushijima S."/>
            <person name="Smith C.A."/>
            <person name="Ahrendt S."/>
            <person name="Andreopoulos W."/>
            <person name="He G."/>
            <person name="Labutti K."/>
            <person name="Lipzen A."/>
            <person name="Ng V."/>
            <person name="Riley R."/>
            <person name="Sandor L."/>
            <person name="Barry K."/>
            <person name="Martinez A.T."/>
            <person name="Xiao Y."/>
            <person name="Gibbons J.G."/>
            <person name="Terashima K."/>
            <person name="Grigoriev I.V."/>
            <person name="Hibbett D.S."/>
        </authorList>
    </citation>
    <scope>NUCLEOTIDE SEQUENCE</scope>
    <source>
        <strain evidence="1">TMI1499</strain>
    </source>
</reference>
<comment type="caution">
    <text evidence="1">The sequence shown here is derived from an EMBL/GenBank/DDBJ whole genome shotgun (WGS) entry which is preliminary data.</text>
</comment>
<dbReference type="Proteomes" id="UP001163835">
    <property type="component" value="Unassembled WGS sequence"/>
</dbReference>
<dbReference type="EMBL" id="MU795374">
    <property type="protein sequence ID" value="KAJ3806830.1"/>
    <property type="molecule type" value="Genomic_DNA"/>
</dbReference>
<accession>A0ACC1TQ17</accession>
<evidence type="ECO:0000313" key="2">
    <source>
        <dbReference type="Proteomes" id="UP001163835"/>
    </source>
</evidence>
<proteinExistence type="predicted"/>
<organism evidence="1 2">
    <name type="scientific">Lentinula aff. lateritia</name>
    <dbReference type="NCBI Taxonomy" id="2804960"/>
    <lineage>
        <taxon>Eukaryota</taxon>
        <taxon>Fungi</taxon>
        <taxon>Dikarya</taxon>
        <taxon>Basidiomycota</taxon>
        <taxon>Agaricomycotina</taxon>
        <taxon>Agaricomycetes</taxon>
        <taxon>Agaricomycetidae</taxon>
        <taxon>Agaricales</taxon>
        <taxon>Marasmiineae</taxon>
        <taxon>Omphalotaceae</taxon>
        <taxon>Lentinula</taxon>
    </lineage>
</organism>
<gene>
    <name evidence="1" type="ORF">F5876DRAFT_80303</name>
</gene>
<evidence type="ECO:0000313" key="1">
    <source>
        <dbReference type="EMBL" id="KAJ3806830.1"/>
    </source>
</evidence>
<keyword evidence="2" id="KW-1185">Reference proteome</keyword>